<dbReference type="AlphaFoldDB" id="A0AAD9QYH1"/>
<accession>A0AAD9QYH1</accession>
<sequence length="61" mass="6697">MEFAITRLCKSSFLALHVCSVEGLHLNLYFKSPIGVKLAKCTVEHTRQSFNTAVNGSVTPT</sequence>
<comment type="caution">
    <text evidence="1">The sequence shown here is derived from an EMBL/GenBank/DDBJ whole genome shotgun (WGS) entry which is preliminary data.</text>
</comment>
<keyword evidence="2" id="KW-1185">Reference proteome</keyword>
<dbReference type="Proteomes" id="UP001249851">
    <property type="component" value="Unassembled WGS sequence"/>
</dbReference>
<evidence type="ECO:0000313" key="2">
    <source>
        <dbReference type="Proteomes" id="UP001249851"/>
    </source>
</evidence>
<reference evidence="1" key="1">
    <citation type="journal article" date="2023" name="G3 (Bethesda)">
        <title>Whole genome assembly and annotation of the endangered Caribbean coral Acropora cervicornis.</title>
        <authorList>
            <person name="Selwyn J.D."/>
            <person name="Vollmer S.V."/>
        </authorList>
    </citation>
    <scope>NUCLEOTIDE SEQUENCE</scope>
    <source>
        <strain evidence="1">K2</strain>
    </source>
</reference>
<dbReference type="EMBL" id="JARQWQ010000009">
    <property type="protein sequence ID" value="KAK2569833.1"/>
    <property type="molecule type" value="Genomic_DNA"/>
</dbReference>
<reference evidence="1" key="2">
    <citation type="journal article" date="2023" name="Science">
        <title>Genomic signatures of disease resistance in endangered staghorn corals.</title>
        <authorList>
            <person name="Vollmer S.V."/>
            <person name="Selwyn J.D."/>
            <person name="Despard B.A."/>
            <person name="Roesel C.L."/>
        </authorList>
    </citation>
    <scope>NUCLEOTIDE SEQUENCE</scope>
    <source>
        <strain evidence="1">K2</strain>
    </source>
</reference>
<name>A0AAD9QYH1_ACRCE</name>
<proteinExistence type="predicted"/>
<evidence type="ECO:0000313" key="1">
    <source>
        <dbReference type="EMBL" id="KAK2569833.1"/>
    </source>
</evidence>
<organism evidence="1 2">
    <name type="scientific">Acropora cervicornis</name>
    <name type="common">Staghorn coral</name>
    <dbReference type="NCBI Taxonomy" id="6130"/>
    <lineage>
        <taxon>Eukaryota</taxon>
        <taxon>Metazoa</taxon>
        <taxon>Cnidaria</taxon>
        <taxon>Anthozoa</taxon>
        <taxon>Hexacorallia</taxon>
        <taxon>Scleractinia</taxon>
        <taxon>Astrocoeniina</taxon>
        <taxon>Acroporidae</taxon>
        <taxon>Acropora</taxon>
    </lineage>
</organism>
<protein>
    <submittedName>
        <fullName evidence="1">Uncharacterized protein</fullName>
    </submittedName>
</protein>
<gene>
    <name evidence="1" type="ORF">P5673_005684</name>
</gene>